<proteinExistence type="inferred from homology"/>
<keyword evidence="12" id="KW-1133">Transmembrane helix</keyword>
<dbReference type="InterPro" id="IPR028009">
    <property type="entry name" value="ESCO_Acetyltransf_dom"/>
</dbReference>
<reference evidence="15" key="3">
    <citation type="submission" date="2025-09" db="UniProtKB">
        <authorList>
            <consortium name="Ensembl"/>
        </authorList>
    </citation>
    <scope>IDENTIFICATION</scope>
</reference>
<comment type="catalytic activity">
    <reaction evidence="10">
        <text>L-lysyl-[protein] + acetyl-CoA = N(6)-acetyl-L-lysyl-[protein] + CoA + H(+)</text>
        <dbReference type="Rhea" id="RHEA:45948"/>
        <dbReference type="Rhea" id="RHEA-COMP:9752"/>
        <dbReference type="Rhea" id="RHEA-COMP:10731"/>
        <dbReference type="ChEBI" id="CHEBI:15378"/>
        <dbReference type="ChEBI" id="CHEBI:29969"/>
        <dbReference type="ChEBI" id="CHEBI:57287"/>
        <dbReference type="ChEBI" id="CHEBI:57288"/>
        <dbReference type="ChEBI" id="CHEBI:61930"/>
    </reaction>
</comment>
<feature type="domain" description="N-acetyltransferase ESCO acetyl-transferase" evidence="14">
    <location>
        <begin position="442"/>
        <end position="509"/>
    </location>
</feature>
<dbReference type="OMA" id="PTDWMDS"/>
<evidence type="ECO:0000256" key="3">
    <source>
        <dbReference type="ARBA" id="ARBA00022679"/>
    </source>
</evidence>
<feature type="transmembrane region" description="Helical" evidence="12">
    <location>
        <begin position="173"/>
        <end position="193"/>
    </location>
</feature>
<comment type="subcellular location">
    <subcellularLocation>
        <location evidence="1">Nucleus</location>
    </subcellularLocation>
</comment>
<dbReference type="FunCoup" id="A0A672IGI8">
    <property type="interactions" value="265"/>
</dbReference>
<evidence type="ECO:0000256" key="11">
    <source>
        <dbReference type="SAM" id="MobiDB-lite"/>
    </source>
</evidence>
<evidence type="ECO:0000313" key="16">
    <source>
        <dbReference type="Proteomes" id="UP000472267"/>
    </source>
</evidence>
<dbReference type="InterPro" id="IPR028005">
    <property type="entry name" value="AcTrfase_ESCO_Znf_dom"/>
</dbReference>
<evidence type="ECO:0000256" key="9">
    <source>
        <dbReference type="ARBA" id="ARBA00023315"/>
    </source>
</evidence>
<feature type="compositionally biased region" description="Polar residues" evidence="11">
    <location>
        <begin position="93"/>
        <end position="106"/>
    </location>
</feature>
<name>A0A672IGI8_SALFA</name>
<keyword evidence="12" id="KW-0472">Membrane</keyword>
<protein>
    <submittedName>
        <fullName evidence="15">Establishment of sister chromatid cohesion N-acetyltransferase 2</fullName>
    </submittedName>
</protein>
<dbReference type="Pfam" id="PF13880">
    <property type="entry name" value="Acetyltransf_13"/>
    <property type="match status" value="1"/>
</dbReference>
<evidence type="ECO:0000256" key="12">
    <source>
        <dbReference type="SAM" id="Phobius"/>
    </source>
</evidence>
<dbReference type="PANTHER" id="PTHR45884">
    <property type="entry name" value="N-ACETYLTRANSFERASE ECO"/>
    <property type="match status" value="1"/>
</dbReference>
<reference evidence="15" key="1">
    <citation type="submission" date="2019-06" db="EMBL/GenBank/DDBJ databases">
        <authorList>
            <consortium name="Wellcome Sanger Institute Data Sharing"/>
        </authorList>
    </citation>
    <scope>NUCLEOTIDE SEQUENCE [LARGE SCALE GENOMIC DNA]</scope>
</reference>
<dbReference type="Pfam" id="PF13878">
    <property type="entry name" value="zf-C2H2_3"/>
    <property type="match status" value="1"/>
</dbReference>
<sequence length="513" mass="57299">MSPVKRRSPRKLFSLFVLATPPRKSPLKLSVVTSSFYSKQNSNYLTPLERKAMKESLPLPLPPPPSVSPTLAKKPETKKKAKGGSKPRKAALNSGSSIPKCFHSSSPKKPVAFTFSSARPKPKVFVGAAFFSTGKKPSSMYKKSAPRSASATANRKAVAPPTKKKEQQQVAQVSIFILYSAILLPASFIPVYMDQLNHSLDSEEESPISVTSFCLSCLCLELDFGITNSLFFVVFFFSPDRPKKAAPLTCSTPAGPGPILQTPSAAGKDRSVRRKKEKLDDDQLIIDAGQKQFGATVCHSCGMVYSADNPEDNFQHTQFHRRFLDSIKYVGWKKERVVAEFWDGKILLVMPDDPKYAVKKAEDVRRVADSELGFQQVTLSRPTQAKTYLFISTERMVVGCLVAEPIRQAYRVLEQPDQHKDMTKDDFMERHRAWCCSTVPEQALCGISRIWVFSMARRRGIATRMLDTVRNTFMFGSHLTKEEIAFSDPTPDGKQFATKYCDTPAFLVYNFVS</sequence>
<dbReference type="Ensembl" id="ENSSFAT00005041758.1">
    <property type="protein sequence ID" value="ENSSFAP00005040274.1"/>
    <property type="gene ID" value="ENSSFAG00005020102.1"/>
</dbReference>
<dbReference type="InParanoid" id="A0A672IGI8"/>
<keyword evidence="4" id="KW-0479">Metal-binding</keyword>
<evidence type="ECO:0000256" key="5">
    <source>
        <dbReference type="ARBA" id="ARBA00022771"/>
    </source>
</evidence>
<dbReference type="GO" id="GO:0000785">
    <property type="term" value="C:chromatin"/>
    <property type="evidence" value="ECO:0007669"/>
    <property type="project" value="TreeGrafter"/>
</dbReference>
<feature type="domain" description="N-acetyltransferase ESCO zinc-finger" evidence="13">
    <location>
        <begin position="283"/>
        <end position="322"/>
    </location>
</feature>
<evidence type="ECO:0000256" key="2">
    <source>
        <dbReference type="ARBA" id="ARBA00005816"/>
    </source>
</evidence>
<evidence type="ECO:0000313" key="15">
    <source>
        <dbReference type="Ensembl" id="ENSSFAP00005040274.1"/>
    </source>
</evidence>
<dbReference type="PANTHER" id="PTHR45884:SF3">
    <property type="entry name" value="N-ACETYLTRANSFERASE ESCO2"/>
    <property type="match status" value="1"/>
</dbReference>
<keyword evidence="6" id="KW-0862">Zinc</keyword>
<feature type="region of interest" description="Disordered" evidence="11">
    <location>
        <begin position="140"/>
        <end position="164"/>
    </location>
</feature>
<evidence type="ECO:0000256" key="7">
    <source>
        <dbReference type="ARBA" id="ARBA00023242"/>
    </source>
</evidence>
<organism evidence="15 16">
    <name type="scientific">Salarias fasciatus</name>
    <name type="common">Jewelled blenny</name>
    <name type="synonym">Blennius fasciatus</name>
    <dbReference type="NCBI Taxonomy" id="181472"/>
    <lineage>
        <taxon>Eukaryota</taxon>
        <taxon>Metazoa</taxon>
        <taxon>Chordata</taxon>
        <taxon>Craniata</taxon>
        <taxon>Vertebrata</taxon>
        <taxon>Euteleostomi</taxon>
        <taxon>Actinopterygii</taxon>
        <taxon>Neopterygii</taxon>
        <taxon>Teleostei</taxon>
        <taxon>Neoteleostei</taxon>
        <taxon>Acanthomorphata</taxon>
        <taxon>Ovalentaria</taxon>
        <taxon>Blenniimorphae</taxon>
        <taxon>Blenniiformes</taxon>
        <taxon>Blennioidei</taxon>
        <taxon>Blenniidae</taxon>
        <taxon>Salariinae</taxon>
        <taxon>Salarias</taxon>
    </lineage>
</organism>
<evidence type="ECO:0000256" key="4">
    <source>
        <dbReference type="ARBA" id="ARBA00022723"/>
    </source>
</evidence>
<reference evidence="15" key="2">
    <citation type="submission" date="2025-08" db="UniProtKB">
        <authorList>
            <consortium name="Ensembl"/>
        </authorList>
    </citation>
    <scope>IDENTIFICATION</scope>
</reference>
<feature type="region of interest" description="Disordered" evidence="11">
    <location>
        <begin position="54"/>
        <end position="106"/>
    </location>
</feature>
<dbReference type="GO" id="GO:0061733">
    <property type="term" value="F:protein-lysine-acetyltransferase activity"/>
    <property type="evidence" value="ECO:0007669"/>
    <property type="project" value="TreeGrafter"/>
</dbReference>
<evidence type="ECO:0000256" key="6">
    <source>
        <dbReference type="ARBA" id="ARBA00022833"/>
    </source>
</evidence>
<accession>A0A672IGI8</accession>
<evidence type="ECO:0000259" key="13">
    <source>
        <dbReference type="Pfam" id="PF13878"/>
    </source>
</evidence>
<dbReference type="GO" id="GO:0005634">
    <property type="term" value="C:nucleus"/>
    <property type="evidence" value="ECO:0007669"/>
    <property type="project" value="UniProtKB-SubCell"/>
</dbReference>
<keyword evidence="12" id="KW-0812">Transmembrane</keyword>
<keyword evidence="3" id="KW-0808">Transferase</keyword>
<keyword evidence="16" id="KW-1185">Reference proteome</keyword>
<comment type="similarity">
    <text evidence="2">Belongs to the acetyltransferase family. ECO subfamily.</text>
</comment>
<dbReference type="GO" id="GO:0008270">
    <property type="term" value="F:zinc ion binding"/>
    <property type="evidence" value="ECO:0007669"/>
    <property type="project" value="UniProtKB-KW"/>
</dbReference>
<evidence type="ECO:0000256" key="10">
    <source>
        <dbReference type="ARBA" id="ARBA00047902"/>
    </source>
</evidence>
<feature type="compositionally biased region" description="Basic residues" evidence="11">
    <location>
        <begin position="76"/>
        <end position="89"/>
    </location>
</feature>
<keyword evidence="5" id="KW-0863">Zinc-finger</keyword>
<dbReference type="AlphaFoldDB" id="A0A672IGI8"/>
<dbReference type="GO" id="GO:0007064">
    <property type="term" value="P:mitotic sister chromatid cohesion"/>
    <property type="evidence" value="ECO:0007669"/>
    <property type="project" value="TreeGrafter"/>
</dbReference>
<evidence type="ECO:0000259" key="14">
    <source>
        <dbReference type="Pfam" id="PF13880"/>
    </source>
</evidence>
<evidence type="ECO:0000256" key="8">
    <source>
        <dbReference type="ARBA" id="ARBA00023306"/>
    </source>
</evidence>
<keyword evidence="9" id="KW-0012">Acyltransferase</keyword>
<dbReference type="Proteomes" id="UP000472267">
    <property type="component" value="Chromosome 15"/>
</dbReference>
<keyword evidence="8" id="KW-0131">Cell cycle</keyword>
<keyword evidence="7" id="KW-0539">Nucleus</keyword>
<evidence type="ECO:0000256" key="1">
    <source>
        <dbReference type="ARBA" id="ARBA00004123"/>
    </source>
</evidence>